<dbReference type="EMBL" id="AP021861">
    <property type="protein sequence ID" value="BBO31578.1"/>
    <property type="molecule type" value="Genomic_DNA"/>
</dbReference>
<dbReference type="KEGG" id="lpav:PLANPX_1190"/>
<evidence type="ECO:0000256" key="1">
    <source>
        <dbReference type="SAM" id="MobiDB-lite"/>
    </source>
</evidence>
<reference evidence="3" key="1">
    <citation type="submission" date="2019-10" db="EMBL/GenBank/DDBJ databases">
        <title>Lacipirellula parvula gen. nov., sp. nov., representing a lineage of planctomycetes widespread in freshwater anoxic habitats, and description of the family Lacipirellulaceae.</title>
        <authorList>
            <person name="Dedysh S.N."/>
            <person name="Kulichevskaya I.S."/>
            <person name="Beletsky A.V."/>
            <person name="Rakitin A.L."/>
            <person name="Mardanov A.V."/>
            <person name="Ivanova A.A."/>
            <person name="Saltykova V.X."/>
            <person name="Rijpstra W.I.C."/>
            <person name="Sinninghe Damste J.S."/>
            <person name="Ravin N.V."/>
        </authorList>
    </citation>
    <scope>NUCLEOTIDE SEQUENCE [LARGE SCALE GENOMIC DNA]</scope>
    <source>
        <strain evidence="3">PX69</strain>
    </source>
</reference>
<proteinExistence type="predicted"/>
<dbReference type="Proteomes" id="UP000326837">
    <property type="component" value="Chromosome"/>
</dbReference>
<organism evidence="2 3">
    <name type="scientific">Lacipirellula parvula</name>
    <dbReference type="NCBI Taxonomy" id="2650471"/>
    <lineage>
        <taxon>Bacteria</taxon>
        <taxon>Pseudomonadati</taxon>
        <taxon>Planctomycetota</taxon>
        <taxon>Planctomycetia</taxon>
        <taxon>Pirellulales</taxon>
        <taxon>Lacipirellulaceae</taxon>
        <taxon>Lacipirellula</taxon>
    </lineage>
</organism>
<feature type="compositionally biased region" description="Polar residues" evidence="1">
    <location>
        <begin position="164"/>
        <end position="180"/>
    </location>
</feature>
<evidence type="ECO:0000313" key="2">
    <source>
        <dbReference type="EMBL" id="BBO31578.1"/>
    </source>
</evidence>
<sequence>MPELIITRGRRKPEQTIAKTLPKATPYLAPRRTESRRLILASSIEGWIESRMRRRITIAAFYCPRSPAKADLAAGFWGGVNHPARAIPSKAFLPCLTKQRTLTVCPDHLLSRRRCRWQTDAAKRKLVLLELRRREARRRRSVAAGCPGYGAGFPRRRRVRSIRQASATRRSTSLNPCRPF</sequence>
<name>A0A5K7X4V1_9BACT</name>
<dbReference type="AlphaFoldDB" id="A0A5K7X4V1"/>
<feature type="region of interest" description="Disordered" evidence="1">
    <location>
        <begin position="161"/>
        <end position="180"/>
    </location>
</feature>
<accession>A0A5K7X4V1</accession>
<protein>
    <submittedName>
        <fullName evidence="2">Uncharacterized protein</fullName>
    </submittedName>
</protein>
<gene>
    <name evidence="2" type="ORF">PLANPX_1190</name>
</gene>
<evidence type="ECO:0000313" key="3">
    <source>
        <dbReference type="Proteomes" id="UP000326837"/>
    </source>
</evidence>
<keyword evidence="3" id="KW-1185">Reference proteome</keyword>